<accession>A0ABU7MI12</accession>
<dbReference type="RefSeq" id="WP_330435085.1">
    <property type="nucleotide sequence ID" value="NZ_JAZDUF010000007.1"/>
</dbReference>
<feature type="domain" description="Alpha/beta-hydrolase catalytic" evidence="2">
    <location>
        <begin position="331"/>
        <end position="402"/>
    </location>
</feature>
<dbReference type="Pfam" id="PF10081">
    <property type="entry name" value="Abhydrolase_9"/>
    <property type="match status" value="2"/>
</dbReference>
<feature type="transmembrane region" description="Helical" evidence="1">
    <location>
        <begin position="118"/>
        <end position="136"/>
    </location>
</feature>
<keyword evidence="1" id="KW-1133">Transmembrane helix</keyword>
<comment type="caution">
    <text evidence="3">The sequence shown here is derived from an EMBL/GenBank/DDBJ whole genome shotgun (WGS) entry which is preliminary data.</text>
</comment>
<evidence type="ECO:0000259" key="2">
    <source>
        <dbReference type="Pfam" id="PF10081"/>
    </source>
</evidence>
<evidence type="ECO:0000256" key="1">
    <source>
        <dbReference type="SAM" id="Phobius"/>
    </source>
</evidence>
<proteinExistence type="predicted"/>
<feature type="transmembrane region" description="Helical" evidence="1">
    <location>
        <begin position="21"/>
        <end position="43"/>
    </location>
</feature>
<sequence length="410" mass="41735">MITAPDVAVDRLRFPRRASVGLPHPLVSCLAAFGAVAALWPSGLPRSSLISAALVAGCVAVATITGLLLARRRPVPPVGAVAAAAGGVGATWIAALISGAWQNDLRSDLGAPPVGAEWVVMSALSAMVVFGLVVWLPRTTAVGCAMIAALVAGALPAGADDGPAEPPPTPAGVLYGPGEAGSADQRAAELVARWVGDGGLDREAVVIAVPTGSGWVDPSAVRGYVDRFGGDVDVLALQYSARPSWQTFVADRSAAGHSAIVLLRAVLDTVAGRAPGERPAVHVYGQSVGAVGAEAARVWAVAERPGAVTETVLSGVPGDSVARRSGDDSDRVILANASDPIPRWSLASIWRPTRQPHDARIVGRPARQPPWLPVIGFLQTSADLLGSLDGDPGVGHRYGASQTSSLSDAG</sequence>
<evidence type="ECO:0000313" key="4">
    <source>
        <dbReference type="Proteomes" id="UP001347146"/>
    </source>
</evidence>
<protein>
    <submittedName>
        <fullName evidence="3">Alpha/beta-hydrolase family protein</fullName>
    </submittedName>
</protein>
<dbReference type="InterPro" id="IPR027787">
    <property type="entry name" value="Alpha/beta-hydrolase_catalytic"/>
</dbReference>
<feature type="transmembrane region" description="Helical" evidence="1">
    <location>
        <begin position="77"/>
        <end position="98"/>
    </location>
</feature>
<evidence type="ECO:0000313" key="3">
    <source>
        <dbReference type="EMBL" id="MEE3852667.1"/>
    </source>
</evidence>
<feature type="domain" description="Alpha/beta-hydrolase catalytic" evidence="2">
    <location>
        <begin position="176"/>
        <end position="321"/>
    </location>
</feature>
<gene>
    <name evidence="3" type="ORF">VZC37_20175</name>
</gene>
<name>A0ABU7MI12_9ACTN</name>
<organism evidence="3 4">
    <name type="scientific">Gordonia sesuvii</name>
    <dbReference type="NCBI Taxonomy" id="3116777"/>
    <lineage>
        <taxon>Bacteria</taxon>
        <taxon>Bacillati</taxon>
        <taxon>Actinomycetota</taxon>
        <taxon>Actinomycetes</taxon>
        <taxon>Mycobacteriales</taxon>
        <taxon>Gordoniaceae</taxon>
        <taxon>Gordonia</taxon>
    </lineage>
</organism>
<dbReference type="Proteomes" id="UP001347146">
    <property type="component" value="Unassembled WGS sequence"/>
</dbReference>
<keyword evidence="1" id="KW-0472">Membrane</keyword>
<keyword evidence="1" id="KW-0812">Transmembrane</keyword>
<keyword evidence="4" id="KW-1185">Reference proteome</keyword>
<reference evidence="3 4" key="1">
    <citation type="submission" date="2024-01" db="EMBL/GenBank/DDBJ databases">
        <title>Draft genome sequence of Gordonia sp. LSe1-13.</title>
        <authorList>
            <person name="Suphannarot A."/>
            <person name="Mingma R."/>
        </authorList>
    </citation>
    <scope>NUCLEOTIDE SEQUENCE [LARGE SCALE GENOMIC DNA]</scope>
    <source>
        <strain evidence="3 4">LSe1-13</strain>
    </source>
</reference>
<feature type="transmembrane region" description="Helical" evidence="1">
    <location>
        <begin position="49"/>
        <end position="70"/>
    </location>
</feature>
<dbReference type="EMBL" id="JAZDUF010000007">
    <property type="protein sequence ID" value="MEE3852667.1"/>
    <property type="molecule type" value="Genomic_DNA"/>
</dbReference>